<reference evidence="2 3" key="1">
    <citation type="submission" date="2018-09" db="EMBL/GenBank/DDBJ databases">
        <title>Genomic Encyclopedia of Type Strains, Phase III (KMG-III): the genomes of soil and plant-associated and newly described type strains.</title>
        <authorList>
            <person name="Whitman W."/>
        </authorList>
    </citation>
    <scope>NUCLEOTIDE SEQUENCE [LARGE SCALE GENOMIC DNA]</scope>
    <source>
        <strain evidence="2 3">CECT 7938</strain>
    </source>
</reference>
<dbReference type="EMBL" id="RAPY01000006">
    <property type="protein sequence ID" value="RKE44368.1"/>
    <property type="molecule type" value="Genomic_DNA"/>
</dbReference>
<accession>A0A420AIH8</accession>
<dbReference type="AlphaFoldDB" id="A0A420AIH8"/>
<gene>
    <name evidence="2" type="ORF">DFQ12_4837</name>
</gene>
<keyword evidence="1" id="KW-0732">Signal</keyword>
<organism evidence="2 3">
    <name type="scientific">Sphingobacterium detergens</name>
    <dbReference type="NCBI Taxonomy" id="1145106"/>
    <lineage>
        <taxon>Bacteria</taxon>
        <taxon>Pseudomonadati</taxon>
        <taxon>Bacteroidota</taxon>
        <taxon>Sphingobacteriia</taxon>
        <taxon>Sphingobacteriales</taxon>
        <taxon>Sphingobacteriaceae</taxon>
        <taxon>Sphingobacterium</taxon>
    </lineage>
</organism>
<evidence type="ECO:0000256" key="1">
    <source>
        <dbReference type="SAM" id="SignalP"/>
    </source>
</evidence>
<feature type="chain" id="PRO_5019007782" description="TonB-like protein" evidence="1">
    <location>
        <begin position="20"/>
        <end position="151"/>
    </location>
</feature>
<comment type="caution">
    <text evidence="2">The sequence shown here is derived from an EMBL/GenBank/DDBJ whole genome shotgun (WGS) entry which is preliminary data.</text>
</comment>
<name>A0A420AIH8_SPHD1</name>
<keyword evidence="3" id="KW-1185">Reference proteome</keyword>
<feature type="signal peptide" evidence="1">
    <location>
        <begin position="1"/>
        <end position="19"/>
    </location>
</feature>
<sequence length="151" mass="17674">MVRIYCFLFLLLLYGPVGAQVLKNTDTVRMYNAVEIFLEPKGGMHNFKIHWLNYLKEVMRESRLDKAIYADHIFEIIVTKDGTLLDRKSDSKDPVLIDFLRKQKRWSPGIQSGRPICYLLKLKVPKELFDKVKMEELIVRGDLFTQELLGP</sequence>
<proteinExistence type="predicted"/>
<evidence type="ECO:0000313" key="3">
    <source>
        <dbReference type="Proteomes" id="UP000286246"/>
    </source>
</evidence>
<evidence type="ECO:0008006" key="4">
    <source>
        <dbReference type="Google" id="ProtNLM"/>
    </source>
</evidence>
<dbReference type="Proteomes" id="UP000286246">
    <property type="component" value="Unassembled WGS sequence"/>
</dbReference>
<evidence type="ECO:0000313" key="2">
    <source>
        <dbReference type="EMBL" id="RKE44368.1"/>
    </source>
</evidence>
<protein>
    <recommendedName>
        <fullName evidence="4">TonB-like protein</fullName>
    </recommendedName>
</protein>